<comment type="similarity">
    <text evidence="2 11">Belongs to the shikimate kinase family.</text>
</comment>
<dbReference type="PANTHER" id="PTHR21087:SF16">
    <property type="entry name" value="SHIKIMATE KINASE 1, CHLOROPLASTIC"/>
    <property type="match status" value="1"/>
</dbReference>
<dbReference type="SUPFAM" id="SSF48600">
    <property type="entry name" value="Chorismate mutase II"/>
    <property type="match status" value="1"/>
</dbReference>
<keyword evidence="4 11" id="KW-0028">Amino-acid biosynthesis</keyword>
<evidence type="ECO:0000256" key="5">
    <source>
        <dbReference type="ARBA" id="ARBA00022679"/>
    </source>
</evidence>
<evidence type="ECO:0000259" key="12">
    <source>
        <dbReference type="PROSITE" id="PS51168"/>
    </source>
</evidence>
<feature type="binding site" evidence="11">
    <location>
        <position position="116"/>
    </location>
    <ligand>
        <name>substrate</name>
    </ligand>
</feature>
<dbReference type="GO" id="GO:0000287">
    <property type="term" value="F:magnesium ion binding"/>
    <property type="evidence" value="ECO:0007669"/>
    <property type="project" value="UniProtKB-UniRule"/>
</dbReference>
<dbReference type="EMBL" id="UGSZ01000001">
    <property type="protein sequence ID" value="SUB56655.1"/>
    <property type="molecule type" value="Genomic_DNA"/>
</dbReference>
<keyword evidence="8 11" id="KW-0067">ATP-binding</keyword>
<evidence type="ECO:0000313" key="13">
    <source>
        <dbReference type="EMBL" id="SUB56655.1"/>
    </source>
</evidence>
<comment type="caution">
    <text evidence="11">Lacks conserved residue(s) required for the propagation of feature annotation.</text>
</comment>
<keyword evidence="6 11" id="KW-0547">Nucleotide-binding</keyword>
<comment type="cofactor">
    <cofactor evidence="11">
        <name>Mg(2+)</name>
        <dbReference type="ChEBI" id="CHEBI:18420"/>
    </cofactor>
    <text evidence="11">Binds 1 Mg(2+) ion per subunit.</text>
</comment>
<dbReference type="OrthoDB" id="9792692at2"/>
<name>A0A379C4J2_9FIRM</name>
<dbReference type="PRINTS" id="PR01100">
    <property type="entry name" value="SHIKIMTKNASE"/>
</dbReference>
<evidence type="ECO:0000256" key="3">
    <source>
        <dbReference type="ARBA" id="ARBA00012154"/>
    </source>
</evidence>
<dbReference type="InterPro" id="IPR031322">
    <property type="entry name" value="Shikimate/glucono_kinase"/>
</dbReference>
<dbReference type="PROSITE" id="PS51168">
    <property type="entry name" value="CHORISMATE_MUT_2"/>
    <property type="match status" value="1"/>
</dbReference>
<accession>A0A379C4J2</accession>
<dbReference type="PANTHER" id="PTHR21087">
    <property type="entry name" value="SHIKIMATE KINASE"/>
    <property type="match status" value="1"/>
</dbReference>
<keyword evidence="11" id="KW-0479">Metal-binding</keyword>
<feature type="binding site" evidence="11">
    <location>
        <position position="209"/>
    </location>
    <ligand>
        <name>substrate</name>
    </ligand>
</feature>
<dbReference type="GO" id="GO:0004765">
    <property type="term" value="F:shikimate kinase activity"/>
    <property type="evidence" value="ECO:0007669"/>
    <property type="project" value="UniProtKB-UniRule"/>
</dbReference>
<dbReference type="EC" id="2.7.1.71" evidence="3 11"/>
<dbReference type="InterPro" id="IPR002701">
    <property type="entry name" value="CM_II_prokaryot"/>
</dbReference>
<keyword evidence="7 11" id="KW-0418">Kinase</keyword>
<dbReference type="InterPro" id="IPR036263">
    <property type="entry name" value="Chorismate_II_sf"/>
</dbReference>
<dbReference type="GO" id="GO:0004106">
    <property type="term" value="F:chorismate mutase activity"/>
    <property type="evidence" value="ECO:0007669"/>
    <property type="project" value="InterPro"/>
</dbReference>
<comment type="catalytic activity">
    <reaction evidence="10 11">
        <text>shikimate + ATP = 3-phosphoshikimate + ADP + H(+)</text>
        <dbReference type="Rhea" id="RHEA:13121"/>
        <dbReference type="ChEBI" id="CHEBI:15378"/>
        <dbReference type="ChEBI" id="CHEBI:30616"/>
        <dbReference type="ChEBI" id="CHEBI:36208"/>
        <dbReference type="ChEBI" id="CHEBI:145989"/>
        <dbReference type="ChEBI" id="CHEBI:456216"/>
        <dbReference type="EC" id="2.7.1.71"/>
    </reaction>
</comment>
<dbReference type="STRING" id="1122949.GCA_000378725_01629"/>
<evidence type="ECO:0000256" key="7">
    <source>
        <dbReference type="ARBA" id="ARBA00022777"/>
    </source>
</evidence>
<reference evidence="13 14" key="1">
    <citation type="submission" date="2018-06" db="EMBL/GenBank/DDBJ databases">
        <authorList>
            <consortium name="Pathogen Informatics"/>
            <person name="Doyle S."/>
        </authorList>
    </citation>
    <scope>NUCLEOTIDE SEQUENCE [LARGE SCALE GENOMIC DNA]</scope>
    <source>
        <strain evidence="13 14">NCTC13149</strain>
    </source>
</reference>
<dbReference type="Gene3D" id="3.40.50.300">
    <property type="entry name" value="P-loop containing nucleotide triphosphate hydrolases"/>
    <property type="match status" value="1"/>
</dbReference>
<protein>
    <recommendedName>
        <fullName evidence="3 11">Shikimate kinase</fullName>
        <shortName evidence="11">SK</shortName>
        <ecNumber evidence="3 11">2.7.1.71</ecNumber>
    </recommendedName>
</protein>
<feature type="binding site" evidence="11">
    <location>
        <position position="139"/>
    </location>
    <ligand>
        <name>substrate</name>
    </ligand>
</feature>
<dbReference type="SMART" id="SM00830">
    <property type="entry name" value="CM_2"/>
    <property type="match status" value="1"/>
</dbReference>
<dbReference type="GO" id="GO:0005524">
    <property type="term" value="F:ATP binding"/>
    <property type="evidence" value="ECO:0007669"/>
    <property type="project" value="UniProtKB-UniRule"/>
</dbReference>
<comment type="subunit">
    <text evidence="11">Monomer.</text>
</comment>
<feature type="binding site" evidence="11">
    <location>
        <position position="161"/>
    </location>
    <ligand>
        <name>substrate</name>
    </ligand>
</feature>
<gene>
    <name evidence="13" type="primary">aroL</name>
    <name evidence="11" type="synonym">aroK</name>
    <name evidence="13" type="ORF">NCTC13149_00427</name>
</gene>
<comment type="pathway">
    <text evidence="1 11">Metabolic intermediate biosynthesis; chorismate biosynthesis; chorismate from D-erythrose 4-phosphate and phosphoenolpyruvate: step 5/7.</text>
</comment>
<dbReference type="RefSeq" id="WP_019035246.1">
    <property type="nucleotide sequence ID" value="NZ_UGSZ01000001.1"/>
</dbReference>
<dbReference type="GO" id="GO:0008652">
    <property type="term" value="P:amino acid biosynthetic process"/>
    <property type="evidence" value="ECO:0007669"/>
    <property type="project" value="UniProtKB-KW"/>
</dbReference>
<comment type="function">
    <text evidence="11">Catalyzes the specific phosphorylation of the 3-hydroxyl group of shikimic acid using ATP as a cosubstrate.</text>
</comment>
<dbReference type="GO" id="GO:0005829">
    <property type="term" value="C:cytosol"/>
    <property type="evidence" value="ECO:0007669"/>
    <property type="project" value="TreeGrafter"/>
</dbReference>
<dbReference type="SUPFAM" id="SSF52540">
    <property type="entry name" value="P-loop containing nucleoside triphosphate hydrolases"/>
    <property type="match status" value="1"/>
</dbReference>
<keyword evidence="11" id="KW-0460">Magnesium</keyword>
<dbReference type="Pfam" id="PF01817">
    <property type="entry name" value="CM_2"/>
    <property type="match status" value="1"/>
</dbReference>
<evidence type="ECO:0000256" key="6">
    <source>
        <dbReference type="ARBA" id="ARBA00022741"/>
    </source>
</evidence>
<dbReference type="GO" id="GO:0009423">
    <property type="term" value="P:chorismate biosynthetic process"/>
    <property type="evidence" value="ECO:0007669"/>
    <property type="project" value="UniProtKB-UniRule"/>
</dbReference>
<evidence type="ECO:0000256" key="9">
    <source>
        <dbReference type="ARBA" id="ARBA00023141"/>
    </source>
</evidence>
<keyword evidence="9 11" id="KW-0057">Aromatic amino acid biosynthesis</keyword>
<evidence type="ECO:0000256" key="1">
    <source>
        <dbReference type="ARBA" id="ARBA00004842"/>
    </source>
</evidence>
<organism evidence="13 14">
    <name type="scientific">Peptoniphilus lacrimalis</name>
    <dbReference type="NCBI Taxonomy" id="33031"/>
    <lineage>
        <taxon>Bacteria</taxon>
        <taxon>Bacillati</taxon>
        <taxon>Bacillota</taxon>
        <taxon>Tissierellia</taxon>
        <taxon>Tissierellales</taxon>
        <taxon>Peptoniphilaceae</taxon>
        <taxon>Peptoniphilus</taxon>
    </lineage>
</organism>
<dbReference type="InterPro" id="IPR036979">
    <property type="entry name" value="CM_dom_sf"/>
</dbReference>
<feature type="binding site" evidence="11">
    <location>
        <position position="98"/>
    </location>
    <ligand>
        <name>Mg(2+)</name>
        <dbReference type="ChEBI" id="CHEBI:18420"/>
    </ligand>
</feature>
<evidence type="ECO:0000256" key="11">
    <source>
        <dbReference type="HAMAP-Rule" id="MF_00109"/>
    </source>
</evidence>
<dbReference type="GO" id="GO:0009073">
    <property type="term" value="P:aromatic amino acid family biosynthetic process"/>
    <property type="evidence" value="ECO:0007669"/>
    <property type="project" value="UniProtKB-KW"/>
</dbReference>
<dbReference type="HAMAP" id="MF_00109">
    <property type="entry name" value="Shikimate_kinase"/>
    <property type="match status" value="1"/>
</dbReference>
<dbReference type="PROSITE" id="PS01128">
    <property type="entry name" value="SHIKIMATE_KINASE"/>
    <property type="match status" value="1"/>
</dbReference>
<dbReference type="CDD" id="cd00464">
    <property type="entry name" value="SK"/>
    <property type="match status" value="1"/>
</dbReference>
<dbReference type="Pfam" id="PF01202">
    <property type="entry name" value="SKI"/>
    <property type="match status" value="1"/>
</dbReference>
<feature type="domain" description="Chorismate mutase" evidence="12">
    <location>
        <begin position="1"/>
        <end position="80"/>
    </location>
</feature>
<dbReference type="InterPro" id="IPR023000">
    <property type="entry name" value="Shikimate_kinase_CS"/>
</dbReference>
<dbReference type="InterPro" id="IPR000623">
    <property type="entry name" value="Shikimate_kinase/TSH1"/>
</dbReference>
<keyword evidence="11" id="KW-0963">Cytoplasm</keyword>
<evidence type="ECO:0000256" key="8">
    <source>
        <dbReference type="ARBA" id="ARBA00022840"/>
    </source>
</evidence>
<dbReference type="InterPro" id="IPR027417">
    <property type="entry name" value="P-loop_NTPase"/>
</dbReference>
<proteinExistence type="inferred from homology"/>
<comment type="subcellular location">
    <subcellularLocation>
        <location evidence="11">Cytoplasm</location>
    </subcellularLocation>
</comment>
<sequence>MKEFREKIDLIDEKIVDLLIERFDLSIKIGSYKKINKLEIENLKREDEIAKSFPDLYKKNIENIYREIFKNSKHMQEKLFAYLDKNIVLIGMPGCGKTTLGEILSKKLKRDFFDTDKEFENLYGSPEEFIIREGLSKFRDIESEILRKFSKNKYGVISTGGGIVERKENLEILKDNSFVYYIDRDTDKLILSGIQPSYKKDLYKLREKRENLYREFSDEIIKNNTDPQEAVGKLIESFNNDILVKARAGVL</sequence>
<dbReference type="AlphaFoldDB" id="A0A379C4J2"/>
<keyword evidence="5 11" id="KW-0808">Transferase</keyword>
<dbReference type="Proteomes" id="UP000255517">
    <property type="component" value="Unassembled WGS sequence"/>
</dbReference>
<evidence type="ECO:0000256" key="2">
    <source>
        <dbReference type="ARBA" id="ARBA00006997"/>
    </source>
</evidence>
<evidence type="ECO:0000313" key="14">
    <source>
        <dbReference type="Proteomes" id="UP000255517"/>
    </source>
</evidence>
<dbReference type="Gene3D" id="1.20.59.10">
    <property type="entry name" value="Chorismate mutase"/>
    <property type="match status" value="1"/>
</dbReference>
<evidence type="ECO:0000256" key="4">
    <source>
        <dbReference type="ARBA" id="ARBA00022605"/>
    </source>
</evidence>
<dbReference type="UniPathway" id="UPA00053">
    <property type="reaction ID" value="UER00088"/>
</dbReference>
<feature type="binding site" evidence="11">
    <location>
        <begin position="94"/>
        <end position="99"/>
    </location>
    <ligand>
        <name>ATP</name>
        <dbReference type="ChEBI" id="CHEBI:30616"/>
    </ligand>
</feature>
<evidence type="ECO:0000256" key="10">
    <source>
        <dbReference type="ARBA" id="ARBA00048567"/>
    </source>
</evidence>